<feature type="domain" description="Jacalin-type lectin" evidence="2">
    <location>
        <begin position="31"/>
        <end position="133"/>
    </location>
</feature>
<evidence type="ECO:0000259" key="2">
    <source>
        <dbReference type="Pfam" id="PF01419"/>
    </source>
</evidence>
<dbReference type="InterPro" id="IPR001229">
    <property type="entry name" value="Jacalin-like_lectin_dom"/>
</dbReference>
<evidence type="ECO:0000313" key="4">
    <source>
        <dbReference type="Proteomes" id="UP000001307"/>
    </source>
</evidence>
<accession>E4XIC6</accession>
<evidence type="ECO:0000313" key="3">
    <source>
        <dbReference type="EMBL" id="CBY10327.1"/>
    </source>
</evidence>
<dbReference type="Gene3D" id="2.100.10.30">
    <property type="entry name" value="Jacalin-like lectin domain"/>
    <property type="match status" value="1"/>
</dbReference>
<evidence type="ECO:0000256" key="1">
    <source>
        <dbReference type="SAM" id="MobiDB-lite"/>
    </source>
</evidence>
<proteinExistence type="predicted"/>
<dbReference type="Pfam" id="PF01419">
    <property type="entry name" value="Jacalin"/>
    <property type="match status" value="1"/>
</dbReference>
<dbReference type="EMBL" id="FN653055">
    <property type="protein sequence ID" value="CBY10327.1"/>
    <property type="molecule type" value="Genomic_DNA"/>
</dbReference>
<dbReference type="InParanoid" id="E4XIC6"/>
<feature type="compositionally biased region" description="Low complexity" evidence="1">
    <location>
        <begin position="197"/>
        <end position="208"/>
    </location>
</feature>
<keyword evidence="4" id="KW-1185">Reference proteome</keyword>
<dbReference type="SUPFAM" id="SSF51101">
    <property type="entry name" value="Mannose-binding lectins"/>
    <property type="match status" value="1"/>
</dbReference>
<feature type="compositionally biased region" description="Low complexity" evidence="1">
    <location>
        <begin position="147"/>
        <end position="161"/>
    </location>
</feature>
<organism evidence="3">
    <name type="scientific">Oikopleura dioica</name>
    <name type="common">Tunicate</name>
    <dbReference type="NCBI Taxonomy" id="34765"/>
    <lineage>
        <taxon>Eukaryota</taxon>
        <taxon>Metazoa</taxon>
        <taxon>Chordata</taxon>
        <taxon>Tunicata</taxon>
        <taxon>Appendicularia</taxon>
        <taxon>Copelata</taxon>
        <taxon>Oikopleuridae</taxon>
        <taxon>Oikopleura</taxon>
    </lineage>
</organism>
<dbReference type="InterPro" id="IPR036404">
    <property type="entry name" value="Jacalin-like_lectin_dom_sf"/>
</dbReference>
<protein>
    <recommendedName>
        <fullName evidence="2">Jacalin-type lectin domain-containing protein</fullName>
    </recommendedName>
</protein>
<dbReference type="Proteomes" id="UP000001307">
    <property type="component" value="Unassembled WGS sequence"/>
</dbReference>
<reference evidence="3" key="1">
    <citation type="journal article" date="2010" name="Science">
        <title>Plasticity of animal genome architecture unmasked by rapid evolution of a pelagic tunicate.</title>
        <authorList>
            <person name="Denoeud F."/>
            <person name="Henriet S."/>
            <person name="Mungpakdee S."/>
            <person name="Aury J.M."/>
            <person name="Da Silva C."/>
            <person name="Brinkmann H."/>
            <person name="Mikhaleva J."/>
            <person name="Olsen L.C."/>
            <person name="Jubin C."/>
            <person name="Canestro C."/>
            <person name="Bouquet J.M."/>
            <person name="Danks G."/>
            <person name="Poulain J."/>
            <person name="Campsteijn C."/>
            <person name="Adamski M."/>
            <person name="Cross I."/>
            <person name="Yadetie F."/>
            <person name="Muffato M."/>
            <person name="Louis A."/>
            <person name="Butcher S."/>
            <person name="Tsagkogeorga G."/>
            <person name="Konrad A."/>
            <person name="Singh S."/>
            <person name="Jensen M.F."/>
            <person name="Cong E.H."/>
            <person name="Eikeseth-Otteraa H."/>
            <person name="Noel B."/>
            <person name="Anthouard V."/>
            <person name="Porcel B.M."/>
            <person name="Kachouri-Lafond R."/>
            <person name="Nishino A."/>
            <person name="Ugolini M."/>
            <person name="Chourrout P."/>
            <person name="Nishida H."/>
            <person name="Aasland R."/>
            <person name="Huzurbazar S."/>
            <person name="Westhof E."/>
            <person name="Delsuc F."/>
            <person name="Lehrach H."/>
            <person name="Reinhardt R."/>
            <person name="Weissenbach J."/>
            <person name="Roy S.W."/>
            <person name="Artiguenave F."/>
            <person name="Postlethwait J.H."/>
            <person name="Manak J.R."/>
            <person name="Thompson E.M."/>
            <person name="Jaillon O."/>
            <person name="Du Pasquier L."/>
            <person name="Boudinot P."/>
            <person name="Liberles D.A."/>
            <person name="Volff J.N."/>
            <person name="Philippe H."/>
            <person name="Lenhard B."/>
            <person name="Roest Crollius H."/>
            <person name="Wincker P."/>
            <person name="Chourrout D."/>
        </authorList>
    </citation>
    <scope>NUCLEOTIDE SEQUENCE [LARGE SCALE GENOMIC DNA]</scope>
</reference>
<dbReference type="OrthoDB" id="10351616at2759"/>
<gene>
    <name evidence="3" type="ORF">GSOID_T00012347001</name>
</gene>
<dbReference type="AlphaFoldDB" id="E4XIC6"/>
<name>E4XIC6_OIKDI</name>
<feature type="region of interest" description="Disordered" evidence="1">
    <location>
        <begin position="193"/>
        <end position="221"/>
    </location>
</feature>
<sequence>MSKTTFTGSSDNGCITGLKFTIGKLQGKYTALGSITPSYLNGTSITYGRSSNLTESQTHTLALKESEKILSITVYMAIGRNHVSGLLIRTTEKRKFGPYGQISKRAPEIKSPFSCGYYLASISGTFGDVIQSLSGEYTSAFKAHECSPTVSPTSTISSRTSAGSGYHSAEDSRSLNRSISFNSATDLENRLKKSFHKSSTASRSSSIKVLHKPPPPPRMDLREMKHAQPVLTTRNSFRGSLMTNRPILGTRKPMATTNV</sequence>
<feature type="region of interest" description="Disordered" evidence="1">
    <location>
        <begin position="144"/>
        <end position="170"/>
    </location>
</feature>